<name>A0A839ARV7_9FLAO</name>
<evidence type="ECO:0000256" key="2">
    <source>
        <dbReference type="ARBA" id="ARBA00007375"/>
    </source>
</evidence>
<feature type="transmembrane region" description="Helical" evidence="6">
    <location>
        <begin position="165"/>
        <end position="182"/>
    </location>
</feature>
<feature type="transmembrane region" description="Helical" evidence="6">
    <location>
        <begin position="55"/>
        <end position="73"/>
    </location>
</feature>
<feature type="transmembrane region" description="Helical" evidence="6">
    <location>
        <begin position="108"/>
        <end position="126"/>
    </location>
</feature>
<dbReference type="RefSeq" id="WP_182125509.1">
    <property type="nucleotide sequence ID" value="NZ_JACGLS010000005.1"/>
</dbReference>
<evidence type="ECO:0000256" key="6">
    <source>
        <dbReference type="SAM" id="Phobius"/>
    </source>
</evidence>
<evidence type="ECO:0000256" key="3">
    <source>
        <dbReference type="ARBA" id="ARBA00022692"/>
    </source>
</evidence>
<reference evidence="7 8" key="1">
    <citation type="submission" date="2020-07" db="EMBL/GenBank/DDBJ databases">
        <title>Bacterium isolated from marine sediment.</title>
        <authorList>
            <person name="Shang D."/>
            <person name="Du Z.-J."/>
        </authorList>
    </citation>
    <scope>NUCLEOTIDE SEQUENCE [LARGE SCALE GENOMIC DNA]</scope>
    <source>
        <strain evidence="7 8">S7007</strain>
    </source>
</reference>
<gene>
    <name evidence="7" type="ORF">H3Z83_10815</name>
</gene>
<feature type="transmembrane region" description="Helical" evidence="6">
    <location>
        <begin position="7"/>
        <end position="23"/>
    </location>
</feature>
<feature type="transmembrane region" description="Helical" evidence="6">
    <location>
        <begin position="132"/>
        <end position="153"/>
    </location>
</feature>
<evidence type="ECO:0000256" key="4">
    <source>
        <dbReference type="ARBA" id="ARBA00022989"/>
    </source>
</evidence>
<evidence type="ECO:0000313" key="7">
    <source>
        <dbReference type="EMBL" id="MBA6157009.1"/>
    </source>
</evidence>
<organism evidence="7 8">
    <name type="scientific">Tenacibaculum pelagium</name>
    <dbReference type="NCBI Taxonomy" id="2759527"/>
    <lineage>
        <taxon>Bacteria</taxon>
        <taxon>Pseudomonadati</taxon>
        <taxon>Bacteroidota</taxon>
        <taxon>Flavobacteriia</taxon>
        <taxon>Flavobacteriales</taxon>
        <taxon>Flavobacteriaceae</taxon>
        <taxon>Tenacibaculum</taxon>
    </lineage>
</organism>
<keyword evidence="5 6" id="KW-0472">Membrane</keyword>
<dbReference type="Proteomes" id="UP000563906">
    <property type="component" value="Unassembled WGS sequence"/>
</dbReference>
<evidence type="ECO:0000256" key="1">
    <source>
        <dbReference type="ARBA" id="ARBA00004141"/>
    </source>
</evidence>
<protein>
    <recommendedName>
        <fullName evidence="9">YhhN-like protein</fullName>
    </recommendedName>
</protein>
<evidence type="ECO:0000313" key="8">
    <source>
        <dbReference type="Proteomes" id="UP000563906"/>
    </source>
</evidence>
<evidence type="ECO:0008006" key="9">
    <source>
        <dbReference type="Google" id="ProtNLM"/>
    </source>
</evidence>
<dbReference type="AlphaFoldDB" id="A0A839ARV7"/>
<dbReference type="Pfam" id="PF07947">
    <property type="entry name" value="YhhN"/>
    <property type="match status" value="1"/>
</dbReference>
<keyword evidence="4 6" id="KW-1133">Transmembrane helix</keyword>
<comment type="similarity">
    <text evidence="2">Belongs to the TMEM86 family.</text>
</comment>
<feature type="transmembrane region" description="Helical" evidence="6">
    <location>
        <begin position="29"/>
        <end position="48"/>
    </location>
</feature>
<dbReference type="GO" id="GO:0016020">
    <property type="term" value="C:membrane"/>
    <property type="evidence" value="ECO:0007669"/>
    <property type="project" value="UniProtKB-SubCell"/>
</dbReference>
<dbReference type="EMBL" id="JACGLS010000005">
    <property type="protein sequence ID" value="MBA6157009.1"/>
    <property type="molecule type" value="Genomic_DNA"/>
</dbReference>
<sequence>MIKKINFYSIAYFVACLVSLFFIDVNASITEMIVKISALIFLSFLYLSSTKTINYFYLFVLMNSIASDTFLIFDDDFLMLGTILLLANRILYIIISRRALSDINPKNSLSYLLPSLLLFVIIYELLKPYLQQISLSFLLIGISSAIVIGLSFMNYMNNMNEKNKLFFFGMLLIVTADVLIAINKFLDYHLAYVIIYTSMYYVARYFICQSMIEETNR</sequence>
<evidence type="ECO:0000256" key="5">
    <source>
        <dbReference type="ARBA" id="ARBA00023136"/>
    </source>
</evidence>
<keyword evidence="3 6" id="KW-0812">Transmembrane</keyword>
<proteinExistence type="inferred from homology"/>
<feature type="transmembrane region" description="Helical" evidence="6">
    <location>
        <begin position="79"/>
        <end position="96"/>
    </location>
</feature>
<keyword evidence="8" id="KW-1185">Reference proteome</keyword>
<accession>A0A839ARV7</accession>
<comment type="subcellular location">
    <subcellularLocation>
        <location evidence="1">Membrane</location>
        <topology evidence="1">Multi-pass membrane protein</topology>
    </subcellularLocation>
</comment>
<dbReference type="InterPro" id="IPR012506">
    <property type="entry name" value="TMEM86B-like"/>
</dbReference>
<feature type="transmembrane region" description="Helical" evidence="6">
    <location>
        <begin position="188"/>
        <end position="207"/>
    </location>
</feature>
<comment type="caution">
    <text evidence="7">The sequence shown here is derived from an EMBL/GenBank/DDBJ whole genome shotgun (WGS) entry which is preliminary data.</text>
</comment>